<dbReference type="EMBL" id="DF820485">
    <property type="protein sequence ID" value="GAK30368.1"/>
    <property type="molecule type" value="Genomic_DNA"/>
</dbReference>
<gene>
    <name evidence="5" type="primary">dnaB</name>
    <name evidence="5" type="ORF">WOSG25_021650</name>
</gene>
<name>A0A069CT17_WEIOS</name>
<evidence type="ECO:0000259" key="4">
    <source>
        <dbReference type="Pfam" id="PF25888"/>
    </source>
</evidence>
<organism evidence="5 6">
    <name type="scientific">Weissella oryzae (strain DSM 25784 / JCM 18191 / LMG 30913 / SG25)</name>
    <dbReference type="NCBI Taxonomy" id="1329250"/>
    <lineage>
        <taxon>Bacteria</taxon>
        <taxon>Bacillati</taxon>
        <taxon>Bacillota</taxon>
        <taxon>Bacilli</taxon>
        <taxon>Lactobacillales</taxon>
        <taxon>Lactobacillaceae</taxon>
        <taxon>Weissella</taxon>
    </lineage>
</organism>
<dbReference type="Pfam" id="PF07261">
    <property type="entry name" value="DnaB_2"/>
    <property type="match status" value="1"/>
</dbReference>
<reference evidence="6" key="1">
    <citation type="journal article" date="2014" name="Genome Announc.">
        <title>Draft genome sequence of Weissella oryzae SG25T, isolated from fermented rice grains.</title>
        <authorList>
            <person name="Tanizawa Y."/>
            <person name="Fujisawa T."/>
            <person name="Mochizuki T."/>
            <person name="Kaminuma E."/>
            <person name="Suzuki Y."/>
            <person name="Nakamura Y."/>
            <person name="Tohno M."/>
        </authorList>
    </citation>
    <scope>NUCLEOTIDE SEQUENCE [LARGE SCALE GENOMIC DNA]</scope>
    <source>
        <strain evidence="6">DSM 25784 / JCM 18191 / LMG 30913 / SG25</strain>
    </source>
</reference>
<feature type="region of interest" description="Disordered" evidence="2">
    <location>
        <begin position="383"/>
        <end position="408"/>
    </location>
</feature>
<evidence type="ECO:0000313" key="5">
    <source>
        <dbReference type="EMBL" id="GAK30368.1"/>
    </source>
</evidence>
<feature type="domain" description="DnaB/C C-terminal" evidence="3">
    <location>
        <begin position="304"/>
        <end position="373"/>
    </location>
</feature>
<keyword evidence="6" id="KW-1185">Reference proteome</keyword>
<dbReference type="AlphaFoldDB" id="A0A069CT17"/>
<dbReference type="OrthoDB" id="2082007at2"/>
<proteinExistence type="inferred from homology"/>
<evidence type="ECO:0000259" key="3">
    <source>
        <dbReference type="Pfam" id="PF07261"/>
    </source>
</evidence>
<comment type="similarity">
    <text evidence="1">Belongs to the DnaB/DnaD family.</text>
</comment>
<accession>A0A069CT17</accession>
<dbReference type="eggNOG" id="COG3611">
    <property type="taxonomic scope" value="Bacteria"/>
</dbReference>
<dbReference type="InterPro" id="IPR006343">
    <property type="entry name" value="DnaB/C_C"/>
</dbReference>
<feature type="domain" description="Replicative helicase loading/DNA remodeling protein DnaB N-terminal winged helix" evidence="4">
    <location>
        <begin position="5"/>
        <end position="252"/>
    </location>
</feature>
<evidence type="ECO:0000256" key="1">
    <source>
        <dbReference type="ARBA" id="ARBA00093462"/>
    </source>
</evidence>
<evidence type="ECO:0000313" key="6">
    <source>
        <dbReference type="Proteomes" id="UP000030643"/>
    </source>
</evidence>
<sequence length="448" mass="50144">MFNLNQRFRTVRVRAITAIEQEALTVLYLPIIGRDAFSIYMALYYQLPSSSPQIRHADLFDQLAIDQAKFKAAREKLEALGLLQTYQQDLQAGTQWVYKVFMPEVPQTFLAEPLLASLLAHYLGDGAYAEIVSRYTASNVEIAGENITKSFFEVIGTNSFEHITTSISENAYQEKAIINFHVKADQQIDLTLLTNLLQNNGVTKADLLKNTNELQLLKQLYALSDLELARNIQSTLQADAKININALQSKLANDFSQTQLPKKTDSVKKVPVKLEQKNNQPLTAEQSLLKAIKDLSPLQFLAKLRKQKNGFVTDAEQKTITKLVKEQYLPTEVLNVAIYQLAAREDRASLSQALLQAIVNDWRQVGITDAKAAFTYLNKRNTHKGADTQKSNRGRKGYTSRSAIVKETRPDWEKQTVAPVASNELSAAQSALAALNAKIKAEKEQNNG</sequence>
<dbReference type="Proteomes" id="UP000030643">
    <property type="component" value="Unassembled WGS sequence"/>
</dbReference>
<dbReference type="InterPro" id="IPR058660">
    <property type="entry name" value="WHD_DnaB"/>
</dbReference>
<protein>
    <submittedName>
        <fullName evidence="5">Replication initiation and membrane attachment protein DnaB</fullName>
    </submittedName>
</protein>
<dbReference type="Pfam" id="PF25888">
    <property type="entry name" value="WHD_DnaB"/>
    <property type="match status" value="1"/>
</dbReference>
<evidence type="ECO:0000256" key="2">
    <source>
        <dbReference type="SAM" id="MobiDB-lite"/>
    </source>
</evidence>
<dbReference type="RefSeq" id="WP_027698483.1">
    <property type="nucleotide sequence ID" value="NZ_DF820485.1"/>
</dbReference>
<dbReference type="STRING" id="1329250.WOSG25_021650"/>